<comment type="caution">
    <text evidence="4">The sequence shown here is derived from an EMBL/GenBank/DDBJ whole genome shotgun (WGS) entry which is preliminary data.</text>
</comment>
<evidence type="ECO:0000256" key="2">
    <source>
        <dbReference type="SAM" id="Phobius"/>
    </source>
</evidence>
<keyword evidence="3" id="KW-0732">Signal</keyword>
<feature type="coiled-coil region" evidence="1">
    <location>
        <begin position="163"/>
        <end position="190"/>
    </location>
</feature>
<dbReference type="Gene3D" id="1.20.1170.10">
    <property type="match status" value="1"/>
</dbReference>
<name>A0A917E6E3_9FLAO</name>
<feature type="signal peptide" evidence="3">
    <location>
        <begin position="1"/>
        <end position="26"/>
    </location>
</feature>
<organism evidence="4 5">
    <name type="scientific">Psychroflexus salis</name>
    <dbReference type="NCBI Taxonomy" id="1526574"/>
    <lineage>
        <taxon>Bacteria</taxon>
        <taxon>Pseudomonadati</taxon>
        <taxon>Bacteroidota</taxon>
        <taxon>Flavobacteriia</taxon>
        <taxon>Flavobacteriales</taxon>
        <taxon>Flavobacteriaceae</taxon>
        <taxon>Psychroflexus</taxon>
    </lineage>
</organism>
<evidence type="ECO:0000256" key="3">
    <source>
        <dbReference type="SAM" id="SignalP"/>
    </source>
</evidence>
<reference evidence="4 5" key="1">
    <citation type="journal article" date="2014" name="Int. J. Syst. Evol. Microbiol.">
        <title>Complete genome sequence of Corynebacterium casei LMG S-19264T (=DSM 44701T), isolated from a smear-ripened cheese.</title>
        <authorList>
            <consortium name="US DOE Joint Genome Institute (JGI-PGF)"/>
            <person name="Walter F."/>
            <person name="Albersmeier A."/>
            <person name="Kalinowski J."/>
            <person name="Ruckert C."/>
        </authorList>
    </citation>
    <scope>NUCLEOTIDE SEQUENCE [LARGE SCALE GENOMIC DNA]</scope>
    <source>
        <strain evidence="4 5">CGMCC 1.12925</strain>
    </source>
</reference>
<keyword evidence="2" id="KW-0812">Transmembrane</keyword>
<evidence type="ECO:0000256" key="1">
    <source>
        <dbReference type="SAM" id="Coils"/>
    </source>
</evidence>
<evidence type="ECO:0000313" key="5">
    <source>
        <dbReference type="Proteomes" id="UP000599688"/>
    </source>
</evidence>
<accession>A0A917E6E3</accession>
<dbReference type="EMBL" id="BMGL01000003">
    <property type="protein sequence ID" value="GGE07614.1"/>
    <property type="molecule type" value="Genomic_DNA"/>
</dbReference>
<gene>
    <name evidence="4" type="ORF">GCM10010831_06480</name>
</gene>
<dbReference type="SUPFAM" id="SSF58100">
    <property type="entry name" value="Bacterial hemolysins"/>
    <property type="match status" value="1"/>
</dbReference>
<keyword evidence="1" id="KW-0175">Coiled coil</keyword>
<proteinExistence type="predicted"/>
<keyword evidence="2" id="KW-1133">Transmembrane helix</keyword>
<sequence length="211" mass="24211">MTINRHKMKSHFFYLILIYSISVAFAQEVDNDSIPNQSQTIVDQYNEIINESGSYQEYKVIKKTTLSNFRLELTNSKEAFEKEISLLTSEIKKQTAEIKALRAQLDSTKNKLAEVESQKNSMQFFGNNLDKIVFQTIVFGIIGVLILTLLIVLIKFRANSAATKDAVESLDRTEKKFEEYKRNALEMQQKLGRQLQDEKNKLSKLKSGGTK</sequence>
<dbReference type="AlphaFoldDB" id="A0A917E6E3"/>
<evidence type="ECO:0008006" key="6">
    <source>
        <dbReference type="Google" id="ProtNLM"/>
    </source>
</evidence>
<keyword evidence="2" id="KW-0472">Membrane</keyword>
<evidence type="ECO:0000313" key="4">
    <source>
        <dbReference type="EMBL" id="GGE07614.1"/>
    </source>
</evidence>
<feature type="transmembrane region" description="Helical" evidence="2">
    <location>
        <begin position="132"/>
        <end position="154"/>
    </location>
</feature>
<feature type="coiled-coil region" evidence="1">
    <location>
        <begin position="77"/>
        <end position="118"/>
    </location>
</feature>
<feature type="chain" id="PRO_5037035579" description="tRNA (Guanine-N1)-methyltransferase" evidence="3">
    <location>
        <begin position="27"/>
        <end position="211"/>
    </location>
</feature>
<protein>
    <recommendedName>
        <fullName evidence="6">tRNA (Guanine-N1)-methyltransferase</fullName>
    </recommendedName>
</protein>
<keyword evidence="5" id="KW-1185">Reference proteome</keyword>
<dbReference type="Proteomes" id="UP000599688">
    <property type="component" value="Unassembled WGS sequence"/>
</dbReference>